<dbReference type="Proteomes" id="UP000241764">
    <property type="component" value="Unassembled WGS sequence"/>
</dbReference>
<dbReference type="Gene3D" id="3.40.50.720">
    <property type="entry name" value="NAD(P)-binding Rossmann-like Domain"/>
    <property type="match status" value="1"/>
</dbReference>
<dbReference type="InterPro" id="IPR036291">
    <property type="entry name" value="NAD(P)-bd_dom_sf"/>
</dbReference>
<evidence type="ECO:0000259" key="1">
    <source>
        <dbReference type="Pfam" id="PF13460"/>
    </source>
</evidence>
<reference evidence="3" key="1">
    <citation type="submission" date="2017-11" db="EMBL/GenBank/DDBJ databases">
        <authorList>
            <person name="Kuznetsova I."/>
            <person name="Sazanova A."/>
            <person name="Chirak E."/>
            <person name="Safronova V."/>
            <person name="Willems A."/>
        </authorList>
    </citation>
    <scope>NUCLEOTIDE SEQUENCE [LARGE SCALE GENOMIC DNA]</scope>
    <source>
        <strain evidence="3">CCBAU 03422</strain>
    </source>
</reference>
<dbReference type="AlphaFoldDB" id="A0A2P7BJ79"/>
<accession>A0A2P7BJ79</accession>
<evidence type="ECO:0000313" key="2">
    <source>
        <dbReference type="EMBL" id="PSH66492.1"/>
    </source>
</evidence>
<dbReference type="SUPFAM" id="SSF51735">
    <property type="entry name" value="NAD(P)-binding Rossmann-fold domains"/>
    <property type="match status" value="1"/>
</dbReference>
<dbReference type="InterPro" id="IPR016040">
    <property type="entry name" value="NAD(P)-bd_dom"/>
</dbReference>
<dbReference type="OrthoDB" id="5377001at2"/>
<dbReference type="RefSeq" id="WP_106663051.1">
    <property type="nucleotide sequence ID" value="NZ_PGGM01000002.1"/>
</dbReference>
<comment type="caution">
    <text evidence="2">The sequence shown here is derived from an EMBL/GenBank/DDBJ whole genome shotgun (WGS) entry which is preliminary data.</text>
</comment>
<gene>
    <name evidence="2" type="ORF">CU103_06280</name>
</gene>
<proteinExistence type="predicted"/>
<feature type="domain" description="NAD(P)-binding" evidence="1">
    <location>
        <begin position="39"/>
        <end position="172"/>
    </location>
</feature>
<sequence>MRIVLIRSSDVIGTKLANRLHQQGHLVVSTSSNPGIKTLTDEELANALARAQVVVDVANSPSFEDMAVLELFETSGGNVLAAEAAAGVEHHVALSLVGIEHFPENGHCRAKMVQEELIKASNIPYTIVRSTQFFETVDGIAQSGTEGKFVRASPALFQPIGSDDVADALAKITVGVPINGTVEIAGPERVPIDELVRQYLHTTKDPRTVIPDVHARFFGAELNDRSLTPGDDPRIGPTCFEDWLSTVIQTNDHSEG</sequence>
<keyword evidence="3" id="KW-1185">Reference proteome</keyword>
<dbReference type="Pfam" id="PF13460">
    <property type="entry name" value="NAD_binding_10"/>
    <property type="match status" value="1"/>
</dbReference>
<evidence type="ECO:0000313" key="3">
    <source>
        <dbReference type="Proteomes" id="UP000241764"/>
    </source>
</evidence>
<protein>
    <submittedName>
        <fullName evidence="2">NmrA family transcriptional regulator</fullName>
    </submittedName>
</protein>
<dbReference type="EMBL" id="PGGM01000002">
    <property type="protein sequence ID" value="PSH66492.1"/>
    <property type="molecule type" value="Genomic_DNA"/>
</dbReference>
<organism evidence="2 3">
    <name type="scientific">Phyllobacterium sophorae</name>
    <dbReference type="NCBI Taxonomy" id="1520277"/>
    <lineage>
        <taxon>Bacteria</taxon>
        <taxon>Pseudomonadati</taxon>
        <taxon>Pseudomonadota</taxon>
        <taxon>Alphaproteobacteria</taxon>
        <taxon>Hyphomicrobiales</taxon>
        <taxon>Phyllobacteriaceae</taxon>
        <taxon>Phyllobacterium</taxon>
    </lineage>
</organism>
<name>A0A2P7BJ79_9HYPH</name>